<dbReference type="EMBL" id="JACXVP010000007">
    <property type="protein sequence ID" value="KAG5594737.1"/>
    <property type="molecule type" value="Genomic_DNA"/>
</dbReference>
<organism evidence="1 2">
    <name type="scientific">Solanum commersonii</name>
    <name type="common">Commerson's wild potato</name>
    <name type="synonym">Commerson's nightshade</name>
    <dbReference type="NCBI Taxonomy" id="4109"/>
    <lineage>
        <taxon>Eukaryota</taxon>
        <taxon>Viridiplantae</taxon>
        <taxon>Streptophyta</taxon>
        <taxon>Embryophyta</taxon>
        <taxon>Tracheophyta</taxon>
        <taxon>Spermatophyta</taxon>
        <taxon>Magnoliopsida</taxon>
        <taxon>eudicotyledons</taxon>
        <taxon>Gunneridae</taxon>
        <taxon>Pentapetalae</taxon>
        <taxon>asterids</taxon>
        <taxon>lamiids</taxon>
        <taxon>Solanales</taxon>
        <taxon>Solanaceae</taxon>
        <taxon>Solanoideae</taxon>
        <taxon>Solaneae</taxon>
        <taxon>Solanum</taxon>
    </lineage>
</organism>
<comment type="caution">
    <text evidence="1">The sequence shown here is derived from an EMBL/GenBank/DDBJ whole genome shotgun (WGS) entry which is preliminary data.</text>
</comment>
<dbReference type="AlphaFoldDB" id="A0A9J5Y2T0"/>
<sequence>MGSFTVNLLAVNKLVMRAGPTLSHQQRIELCATVTELEIINSLKAIGEDKAPGIDSYNVVFLKKAWHIIKEDVIGVVQYFFITWKIYRNINCTAVTLVPKVSSPMNIKEYIPIACCTAGFILGRRIGDNIILAHEIVKSYTRKHVSPRCMIKLDLKNTYGSVEWIYLEQLLHTCKWVTNRTISSSKGFKTRRPNVTIPFRDRYDGMFSTILWGPSGLQVNMGKSCIYFGWVTSQEKEQILYSTGFTCGDLPFKYLGVPLSTKKISLIQWYPLITKMIARISSWTSKKLSYAGRTQLVQSMLFGIQAYLSQLFVLSAKVAWNKVCSPLCFGGLNLTNVSVWNRAAIAKTHWALAKKEDKLWIRWVDESSRRSLTRQLYNPKPRVIWRNLMYKNVTRPRARFTLRNLENSAAVDPSQDNSILVIGPTSYRSDKKSENFGKKSRKSNAIAKEIAFVCSVRAPPRINALMSTFRFSCD</sequence>
<evidence type="ECO:0000313" key="2">
    <source>
        <dbReference type="Proteomes" id="UP000824120"/>
    </source>
</evidence>
<keyword evidence="2" id="KW-1185">Reference proteome</keyword>
<dbReference type="OrthoDB" id="1305330at2759"/>
<protein>
    <recommendedName>
        <fullName evidence="3">Reverse transcriptase domain-containing protein</fullName>
    </recommendedName>
</protein>
<evidence type="ECO:0000313" key="1">
    <source>
        <dbReference type="EMBL" id="KAG5594737.1"/>
    </source>
</evidence>
<name>A0A9J5Y2T0_SOLCO</name>
<accession>A0A9J5Y2T0</accession>
<dbReference type="Proteomes" id="UP000824120">
    <property type="component" value="Chromosome 7"/>
</dbReference>
<dbReference type="PANTHER" id="PTHR33116:SF66">
    <property type="entry name" value="REVERSE TRANSCRIPTASE ZINC-BINDING DOMAIN-CONTAINING PROTEIN"/>
    <property type="match status" value="1"/>
</dbReference>
<reference evidence="1 2" key="1">
    <citation type="submission" date="2020-09" db="EMBL/GenBank/DDBJ databases">
        <title>De no assembly of potato wild relative species, Solanum commersonii.</title>
        <authorList>
            <person name="Cho K."/>
        </authorList>
    </citation>
    <scope>NUCLEOTIDE SEQUENCE [LARGE SCALE GENOMIC DNA]</scope>
    <source>
        <strain evidence="1">LZ3.2</strain>
        <tissue evidence="1">Leaf</tissue>
    </source>
</reference>
<gene>
    <name evidence="1" type="ORF">H5410_035969</name>
</gene>
<evidence type="ECO:0008006" key="3">
    <source>
        <dbReference type="Google" id="ProtNLM"/>
    </source>
</evidence>
<dbReference type="PANTHER" id="PTHR33116">
    <property type="entry name" value="REVERSE TRANSCRIPTASE ZINC-BINDING DOMAIN-CONTAINING PROTEIN-RELATED-RELATED"/>
    <property type="match status" value="1"/>
</dbReference>
<proteinExistence type="predicted"/>